<dbReference type="SUPFAM" id="SSF56801">
    <property type="entry name" value="Acetyl-CoA synthetase-like"/>
    <property type="match status" value="1"/>
</dbReference>
<evidence type="ECO:0000259" key="4">
    <source>
        <dbReference type="Pfam" id="PF13193"/>
    </source>
</evidence>
<organism evidence="5 6">
    <name type="scientific">Candidatus Desulfacyla euxinica</name>
    <dbReference type="NCBI Taxonomy" id="2841693"/>
    <lineage>
        <taxon>Bacteria</taxon>
        <taxon>Deltaproteobacteria</taxon>
        <taxon>Candidatus Desulfacyla</taxon>
    </lineage>
</organism>
<evidence type="ECO:0000256" key="1">
    <source>
        <dbReference type="ARBA" id="ARBA00006432"/>
    </source>
</evidence>
<reference evidence="5 6" key="1">
    <citation type="submission" date="2020-08" db="EMBL/GenBank/DDBJ databases">
        <title>Bridging the membrane lipid divide: bacteria of the FCB group superphylum have the potential to synthesize archaeal ether lipids.</title>
        <authorList>
            <person name="Villanueva L."/>
            <person name="Von Meijenfeldt F.A.B."/>
            <person name="Westbye A.B."/>
            <person name="Yadav S."/>
            <person name="Hopmans E.C."/>
            <person name="Dutilh B.E."/>
            <person name="Sinninghe Damste J.S."/>
        </authorList>
    </citation>
    <scope>NUCLEOTIDE SEQUENCE [LARGE SCALE GENOMIC DNA]</scope>
    <source>
        <strain evidence="5">NIOZ-UU27</strain>
    </source>
</reference>
<feature type="domain" description="AMP-binding enzyme C-terminal" evidence="4">
    <location>
        <begin position="434"/>
        <end position="504"/>
    </location>
</feature>
<dbReference type="Gene3D" id="3.30.300.30">
    <property type="match status" value="1"/>
</dbReference>
<evidence type="ECO:0000313" key="5">
    <source>
        <dbReference type="EMBL" id="MBC8176446.1"/>
    </source>
</evidence>
<dbReference type="InterPro" id="IPR025110">
    <property type="entry name" value="AMP-bd_C"/>
</dbReference>
<protein>
    <submittedName>
        <fullName evidence="5">Acyl--CoA ligase</fullName>
    </submittedName>
</protein>
<proteinExistence type="inferred from homology"/>
<gene>
    <name evidence="5" type="ORF">H8E19_03500</name>
</gene>
<evidence type="ECO:0000259" key="3">
    <source>
        <dbReference type="Pfam" id="PF00501"/>
    </source>
</evidence>
<dbReference type="AlphaFoldDB" id="A0A8J6MYW7"/>
<dbReference type="InterPro" id="IPR042099">
    <property type="entry name" value="ANL_N_sf"/>
</dbReference>
<dbReference type="Gene3D" id="3.40.50.12780">
    <property type="entry name" value="N-terminal domain of ligase-like"/>
    <property type="match status" value="1"/>
</dbReference>
<dbReference type="PROSITE" id="PS00455">
    <property type="entry name" value="AMP_BINDING"/>
    <property type="match status" value="1"/>
</dbReference>
<name>A0A8J6MYW7_9DELT</name>
<dbReference type="InterPro" id="IPR000873">
    <property type="entry name" value="AMP-dep_synth/lig_dom"/>
</dbReference>
<dbReference type="PANTHER" id="PTHR43201">
    <property type="entry name" value="ACYL-COA SYNTHETASE"/>
    <property type="match status" value="1"/>
</dbReference>
<accession>A0A8J6MYW7</accession>
<dbReference type="Pfam" id="PF13193">
    <property type="entry name" value="AMP-binding_C"/>
    <property type="match status" value="1"/>
</dbReference>
<keyword evidence="2 5" id="KW-0436">Ligase</keyword>
<dbReference type="EMBL" id="JACNJD010000136">
    <property type="protein sequence ID" value="MBC8176446.1"/>
    <property type="molecule type" value="Genomic_DNA"/>
</dbReference>
<comment type="similarity">
    <text evidence="1">Belongs to the ATP-dependent AMP-binding enzyme family.</text>
</comment>
<comment type="caution">
    <text evidence="5">The sequence shown here is derived from an EMBL/GenBank/DDBJ whole genome shotgun (WGS) entry which is preliminary data.</text>
</comment>
<dbReference type="Pfam" id="PF00501">
    <property type="entry name" value="AMP-binding"/>
    <property type="match status" value="1"/>
</dbReference>
<dbReference type="PANTHER" id="PTHR43201:SF5">
    <property type="entry name" value="MEDIUM-CHAIN ACYL-COA LIGASE ACSF2, MITOCHONDRIAL"/>
    <property type="match status" value="1"/>
</dbReference>
<sequence length="534" mass="59641">MIDLEFLTLGQVIEKGAESAPAKTAVVCEKDRKTYKEMNDLVDALAAGLAGLGILKGDRIAIYMHNSIELMTAFYALEKLGVIVAWVNPLYRQTEAEFILKNSEARGVFIFREWEGYDYLEAISGIRDSLLNLEFIFMAGEGGGEKVFEFEQLVEQGKKQTYTPPSIDTKNDLAMLIYTSGTTGRPKGAMITHYQAVRAGMEYSYGINARSDDIFIGFLPVSHSYGCGAILIQPLLLHSTVVLMDKFDPLSAFRIIEEEKITIQLGAPAHYIIELNQPFRKDYDLTSLRAGMIAGQPAPEGLIMKIEEEMGVYITSFWGASEVGPGLGIRCPYPAPLHVREKYIGKPIEGTEARIVDTATGERVPDGEIGELTLRGWHVLKGYWRNPEETKKQIVDGWLFMGDLVSREKNGYFKIYGRNKDLINRGGYKIYPYELESLIIDHPKVEQICIVATPNPVLGENICACVIPMEGHTLTLGEIRDFLEGKIAQNKFPNELCIMKDFPMLSGGVKIKKFGKGGLAEMAKNDRNREGHRK</sequence>
<dbReference type="GO" id="GO:0031956">
    <property type="term" value="F:medium-chain fatty acid-CoA ligase activity"/>
    <property type="evidence" value="ECO:0007669"/>
    <property type="project" value="TreeGrafter"/>
</dbReference>
<evidence type="ECO:0000256" key="2">
    <source>
        <dbReference type="ARBA" id="ARBA00022598"/>
    </source>
</evidence>
<dbReference type="InterPro" id="IPR020845">
    <property type="entry name" value="AMP-binding_CS"/>
</dbReference>
<evidence type="ECO:0000313" key="6">
    <source>
        <dbReference type="Proteomes" id="UP000650524"/>
    </source>
</evidence>
<dbReference type="GO" id="GO:0006631">
    <property type="term" value="P:fatty acid metabolic process"/>
    <property type="evidence" value="ECO:0007669"/>
    <property type="project" value="TreeGrafter"/>
</dbReference>
<dbReference type="InterPro" id="IPR045851">
    <property type="entry name" value="AMP-bd_C_sf"/>
</dbReference>
<feature type="domain" description="AMP-dependent synthetase/ligase" evidence="3">
    <location>
        <begin position="14"/>
        <end position="384"/>
    </location>
</feature>
<dbReference type="Proteomes" id="UP000650524">
    <property type="component" value="Unassembled WGS sequence"/>
</dbReference>